<dbReference type="EMBL" id="LAVV01005397">
    <property type="protein sequence ID" value="KNZ60901.1"/>
    <property type="molecule type" value="Genomic_DNA"/>
</dbReference>
<comment type="caution">
    <text evidence="1">The sequence shown here is derived from an EMBL/GenBank/DDBJ whole genome shotgun (WGS) entry which is preliminary data.</text>
</comment>
<accession>A0A0L6VJF7</accession>
<dbReference type="Proteomes" id="UP000037035">
    <property type="component" value="Unassembled WGS sequence"/>
</dbReference>
<organism evidence="1 2">
    <name type="scientific">Puccinia sorghi</name>
    <dbReference type="NCBI Taxonomy" id="27349"/>
    <lineage>
        <taxon>Eukaryota</taxon>
        <taxon>Fungi</taxon>
        <taxon>Dikarya</taxon>
        <taxon>Basidiomycota</taxon>
        <taxon>Pucciniomycotina</taxon>
        <taxon>Pucciniomycetes</taxon>
        <taxon>Pucciniales</taxon>
        <taxon>Pucciniaceae</taxon>
        <taxon>Puccinia</taxon>
    </lineage>
</organism>
<dbReference type="AlphaFoldDB" id="A0A0L6VJF7"/>
<name>A0A0L6VJF7_9BASI</name>
<sequence length="124" mass="13628">MVKASSLIHPSINGAALGIDLFRHHITTLASFTHWITTVADLGKDQVNTGLQLKMMESPSVVENQATAAFEAQNHLKKSGIQSDSHTIGEYLAFIKLRPSKKQIVIKILEANNIFNFKASPMIT</sequence>
<dbReference type="VEuPathDB" id="FungiDB:VP01_1485g3"/>
<protein>
    <submittedName>
        <fullName evidence="1">Uncharacterized protein</fullName>
    </submittedName>
</protein>
<evidence type="ECO:0000313" key="2">
    <source>
        <dbReference type="Proteomes" id="UP000037035"/>
    </source>
</evidence>
<proteinExistence type="predicted"/>
<keyword evidence="2" id="KW-1185">Reference proteome</keyword>
<reference evidence="1 2" key="1">
    <citation type="submission" date="2015-08" db="EMBL/GenBank/DDBJ databases">
        <title>Next Generation Sequencing and Analysis of the Genome of Puccinia sorghi L Schw, the Causal Agent of Maize Common Rust.</title>
        <authorList>
            <person name="Rochi L."/>
            <person name="Burguener G."/>
            <person name="Darino M."/>
            <person name="Turjanski A."/>
            <person name="Kreff E."/>
            <person name="Dieguez M.J."/>
            <person name="Sacco F."/>
        </authorList>
    </citation>
    <scope>NUCLEOTIDE SEQUENCE [LARGE SCALE GENOMIC DNA]</scope>
    <source>
        <strain evidence="1 2">RO10H11247</strain>
    </source>
</reference>
<evidence type="ECO:0000313" key="1">
    <source>
        <dbReference type="EMBL" id="KNZ60901.1"/>
    </source>
</evidence>
<gene>
    <name evidence="1" type="ORF">VP01_1485g3</name>
</gene>